<proteinExistence type="predicted"/>
<dbReference type="EMBL" id="PQIB02000007">
    <property type="protein sequence ID" value="RLN08092.1"/>
    <property type="molecule type" value="Genomic_DNA"/>
</dbReference>
<accession>A0A3L6RQQ6</accession>
<dbReference type="AlphaFoldDB" id="A0A3L6RQQ6"/>
<evidence type="ECO:0000256" key="1">
    <source>
        <dbReference type="SAM" id="MobiDB-lite"/>
    </source>
</evidence>
<reference evidence="3" key="1">
    <citation type="journal article" date="2019" name="Nat. Commun.">
        <title>The genome of broomcorn millet.</title>
        <authorList>
            <person name="Zou C."/>
            <person name="Miki D."/>
            <person name="Li D."/>
            <person name="Tang Q."/>
            <person name="Xiao L."/>
            <person name="Rajput S."/>
            <person name="Deng P."/>
            <person name="Jia W."/>
            <person name="Huang R."/>
            <person name="Zhang M."/>
            <person name="Sun Y."/>
            <person name="Hu J."/>
            <person name="Fu X."/>
            <person name="Schnable P.S."/>
            <person name="Li F."/>
            <person name="Zhang H."/>
            <person name="Feng B."/>
            <person name="Zhu X."/>
            <person name="Liu R."/>
            <person name="Schnable J.C."/>
            <person name="Zhu J.-K."/>
            <person name="Zhang H."/>
        </authorList>
    </citation>
    <scope>NUCLEOTIDE SEQUENCE [LARGE SCALE GENOMIC DNA]</scope>
</reference>
<keyword evidence="3" id="KW-1185">Reference proteome</keyword>
<protein>
    <submittedName>
        <fullName evidence="2">Uncharacterized protein</fullName>
    </submittedName>
</protein>
<organism evidence="2 3">
    <name type="scientific">Panicum miliaceum</name>
    <name type="common">Proso millet</name>
    <name type="synonym">Broomcorn millet</name>
    <dbReference type="NCBI Taxonomy" id="4540"/>
    <lineage>
        <taxon>Eukaryota</taxon>
        <taxon>Viridiplantae</taxon>
        <taxon>Streptophyta</taxon>
        <taxon>Embryophyta</taxon>
        <taxon>Tracheophyta</taxon>
        <taxon>Spermatophyta</taxon>
        <taxon>Magnoliopsida</taxon>
        <taxon>Liliopsida</taxon>
        <taxon>Poales</taxon>
        <taxon>Poaceae</taxon>
        <taxon>PACMAD clade</taxon>
        <taxon>Panicoideae</taxon>
        <taxon>Panicodae</taxon>
        <taxon>Paniceae</taxon>
        <taxon>Panicinae</taxon>
        <taxon>Panicum</taxon>
        <taxon>Panicum sect. Panicum</taxon>
    </lineage>
</organism>
<feature type="compositionally biased region" description="Basic and acidic residues" evidence="1">
    <location>
        <begin position="12"/>
        <end position="38"/>
    </location>
</feature>
<gene>
    <name evidence="2" type="ORF">C2845_PM11G04600</name>
</gene>
<sequence>MMQTWADQEEQERDRFSKPDSDYSNKRSNIDRNDRSQRDYSGSSQKRKTDNLIAAVDCTPRVREAPAEKMPVASTLQALGFRVLSAPKVSRCSALG</sequence>
<feature type="region of interest" description="Disordered" evidence="1">
    <location>
        <begin position="1"/>
        <end position="52"/>
    </location>
</feature>
<evidence type="ECO:0000313" key="2">
    <source>
        <dbReference type="EMBL" id="RLN08092.1"/>
    </source>
</evidence>
<name>A0A3L6RQQ6_PANMI</name>
<evidence type="ECO:0000313" key="3">
    <source>
        <dbReference type="Proteomes" id="UP000275267"/>
    </source>
</evidence>
<dbReference type="Proteomes" id="UP000275267">
    <property type="component" value="Unassembled WGS sequence"/>
</dbReference>
<comment type="caution">
    <text evidence="2">The sequence shown here is derived from an EMBL/GenBank/DDBJ whole genome shotgun (WGS) entry which is preliminary data.</text>
</comment>